<dbReference type="CDD" id="cd01189">
    <property type="entry name" value="INT_ICEBs1_C_like"/>
    <property type="match status" value="1"/>
</dbReference>
<dbReference type="Proteomes" id="UP000824165">
    <property type="component" value="Unassembled WGS sequence"/>
</dbReference>
<evidence type="ECO:0000313" key="6">
    <source>
        <dbReference type="Proteomes" id="UP000824165"/>
    </source>
</evidence>
<evidence type="ECO:0000256" key="2">
    <source>
        <dbReference type="ARBA" id="ARBA00023125"/>
    </source>
</evidence>
<dbReference type="GO" id="GO:0003677">
    <property type="term" value="F:DNA binding"/>
    <property type="evidence" value="ECO:0007669"/>
    <property type="project" value="UniProtKB-KW"/>
</dbReference>
<evidence type="ECO:0000259" key="4">
    <source>
        <dbReference type="PROSITE" id="PS51898"/>
    </source>
</evidence>
<protein>
    <submittedName>
        <fullName evidence="5">Site-specific integrase</fullName>
    </submittedName>
</protein>
<dbReference type="Pfam" id="PF00589">
    <property type="entry name" value="Phage_integrase"/>
    <property type="match status" value="1"/>
</dbReference>
<dbReference type="InterPro" id="IPR002104">
    <property type="entry name" value="Integrase_catalytic"/>
</dbReference>
<dbReference type="AlphaFoldDB" id="A0A9D1H4D9"/>
<dbReference type="InterPro" id="IPR011010">
    <property type="entry name" value="DNA_brk_join_enz"/>
</dbReference>
<organism evidence="5 6">
    <name type="scientific">Candidatus Ornithomonoglobus intestinigallinarum</name>
    <dbReference type="NCBI Taxonomy" id="2840894"/>
    <lineage>
        <taxon>Bacteria</taxon>
        <taxon>Bacillati</taxon>
        <taxon>Bacillota</taxon>
        <taxon>Clostridia</taxon>
        <taxon>Candidatus Ornithomonoglobus</taxon>
    </lineage>
</organism>
<dbReference type="GO" id="GO:0015074">
    <property type="term" value="P:DNA integration"/>
    <property type="evidence" value="ECO:0007669"/>
    <property type="project" value="InterPro"/>
</dbReference>
<evidence type="ECO:0000256" key="1">
    <source>
        <dbReference type="ARBA" id="ARBA00008857"/>
    </source>
</evidence>
<dbReference type="EMBL" id="DVLU01000062">
    <property type="protein sequence ID" value="HIT85467.1"/>
    <property type="molecule type" value="Genomic_DNA"/>
</dbReference>
<evidence type="ECO:0000313" key="5">
    <source>
        <dbReference type="EMBL" id="HIT85467.1"/>
    </source>
</evidence>
<dbReference type="PROSITE" id="PS51898">
    <property type="entry name" value="TYR_RECOMBINASE"/>
    <property type="match status" value="1"/>
</dbReference>
<gene>
    <name evidence="5" type="ORF">IAA60_06130</name>
</gene>
<dbReference type="Gene3D" id="1.10.443.10">
    <property type="entry name" value="Intergrase catalytic core"/>
    <property type="match status" value="1"/>
</dbReference>
<keyword evidence="2" id="KW-0238">DNA-binding</keyword>
<dbReference type="GO" id="GO:0006310">
    <property type="term" value="P:DNA recombination"/>
    <property type="evidence" value="ECO:0007669"/>
    <property type="project" value="UniProtKB-KW"/>
</dbReference>
<comment type="similarity">
    <text evidence="1">Belongs to the 'phage' integrase family.</text>
</comment>
<reference evidence="5" key="1">
    <citation type="submission" date="2020-10" db="EMBL/GenBank/DDBJ databases">
        <authorList>
            <person name="Gilroy R."/>
        </authorList>
    </citation>
    <scope>NUCLEOTIDE SEQUENCE</scope>
    <source>
        <strain evidence="5">CHK181-108</strain>
    </source>
</reference>
<dbReference type="PANTHER" id="PTHR30349:SF41">
    <property type="entry name" value="INTEGRASE_RECOMBINASE PROTEIN MJ0367-RELATED"/>
    <property type="match status" value="1"/>
</dbReference>
<keyword evidence="3" id="KW-0233">DNA recombination</keyword>
<accession>A0A9D1H4D9</accession>
<proteinExistence type="inferred from homology"/>
<evidence type="ECO:0000256" key="3">
    <source>
        <dbReference type="ARBA" id="ARBA00023172"/>
    </source>
</evidence>
<reference evidence="5" key="2">
    <citation type="journal article" date="2021" name="PeerJ">
        <title>Extensive microbial diversity within the chicken gut microbiome revealed by metagenomics and culture.</title>
        <authorList>
            <person name="Gilroy R."/>
            <person name="Ravi A."/>
            <person name="Getino M."/>
            <person name="Pursley I."/>
            <person name="Horton D.L."/>
            <person name="Alikhan N.F."/>
            <person name="Baker D."/>
            <person name="Gharbi K."/>
            <person name="Hall N."/>
            <person name="Watson M."/>
            <person name="Adriaenssens E.M."/>
            <person name="Foster-Nyarko E."/>
            <person name="Jarju S."/>
            <person name="Secka A."/>
            <person name="Antonio M."/>
            <person name="Oren A."/>
            <person name="Chaudhuri R.R."/>
            <person name="La Ragione R."/>
            <person name="Hildebrand F."/>
            <person name="Pallen M.J."/>
        </authorList>
    </citation>
    <scope>NUCLEOTIDE SEQUENCE</scope>
    <source>
        <strain evidence="5">CHK181-108</strain>
    </source>
</reference>
<name>A0A9D1H4D9_9FIRM</name>
<dbReference type="InterPro" id="IPR013762">
    <property type="entry name" value="Integrase-like_cat_sf"/>
</dbReference>
<dbReference type="SUPFAM" id="SSF56349">
    <property type="entry name" value="DNA breaking-rejoining enzymes"/>
    <property type="match status" value="1"/>
</dbReference>
<dbReference type="InterPro" id="IPR050090">
    <property type="entry name" value="Tyrosine_recombinase_XerCD"/>
</dbReference>
<feature type="domain" description="Tyr recombinase" evidence="4">
    <location>
        <begin position="1"/>
        <end position="187"/>
    </location>
</feature>
<comment type="caution">
    <text evidence="5">The sequence shown here is derived from an EMBL/GenBank/DDBJ whole genome shotgun (WGS) entry which is preliminary data.</text>
</comment>
<dbReference type="PANTHER" id="PTHR30349">
    <property type="entry name" value="PHAGE INTEGRASE-RELATED"/>
    <property type="match status" value="1"/>
</dbReference>
<sequence>MYTLSFSDKQKLTEHLGSRNMDLGILLSLYTGMRIGEVCGLKWGDIDLNENVITVRRTVQRICDGSGSTYLIAGEPKTNTSHRTIPIPNALKAAFEDKSADSKNTVISNSEKFIEPHALRKYFYSVLMRCGIPHCTYHTLRHSFASECVRLGFDIKALSEILGHANASMTLDRYAHTTLETKRMYMERIA</sequence>